<dbReference type="GO" id="GO:0042995">
    <property type="term" value="C:cell projection"/>
    <property type="evidence" value="ECO:0007669"/>
    <property type="project" value="UniProtKB-SubCell"/>
</dbReference>
<dbReference type="InterPro" id="IPR001101">
    <property type="entry name" value="Plectin_repeat"/>
</dbReference>
<comment type="caution">
    <text evidence="7">The sequence shown here is derived from an EMBL/GenBank/DDBJ whole genome shotgun (WGS) entry which is preliminary data.</text>
</comment>
<evidence type="ECO:0000256" key="3">
    <source>
        <dbReference type="ARBA" id="ARBA00022553"/>
    </source>
</evidence>
<feature type="non-terminal residue" evidence="7">
    <location>
        <position position="1"/>
    </location>
</feature>
<evidence type="ECO:0000256" key="6">
    <source>
        <dbReference type="ARBA" id="ARBA00023054"/>
    </source>
</evidence>
<evidence type="ECO:0000256" key="2">
    <source>
        <dbReference type="ARBA" id="ARBA00009109"/>
    </source>
</evidence>
<dbReference type="Proteomes" id="UP000628412">
    <property type="component" value="Unassembled WGS sequence"/>
</dbReference>
<dbReference type="InterPro" id="IPR043197">
    <property type="entry name" value="Plakin"/>
</dbReference>
<evidence type="ECO:0000256" key="4">
    <source>
        <dbReference type="ARBA" id="ARBA00022737"/>
    </source>
</evidence>
<dbReference type="GO" id="GO:0005737">
    <property type="term" value="C:cytoplasm"/>
    <property type="evidence" value="ECO:0007669"/>
    <property type="project" value="TreeGrafter"/>
</dbReference>
<dbReference type="InterPro" id="IPR035915">
    <property type="entry name" value="Plakin_repeat_sf"/>
</dbReference>
<evidence type="ECO:0000313" key="7">
    <source>
        <dbReference type="EMBL" id="NWH87161.1"/>
    </source>
</evidence>
<dbReference type="Gene3D" id="3.90.1290.10">
    <property type="entry name" value="Plakin repeat"/>
    <property type="match status" value="5"/>
</dbReference>
<dbReference type="PANTHER" id="PTHR23169">
    <property type="entry name" value="ENVOPLAKIN"/>
    <property type="match status" value="1"/>
</dbReference>
<evidence type="ECO:0000256" key="5">
    <source>
        <dbReference type="ARBA" id="ARBA00022949"/>
    </source>
</evidence>
<keyword evidence="3" id="KW-0597">Phosphoprotein</keyword>
<dbReference type="Pfam" id="PF00681">
    <property type="entry name" value="Plectin"/>
    <property type="match status" value="10"/>
</dbReference>
<feature type="non-terminal residue" evidence="7">
    <location>
        <position position="1400"/>
    </location>
</feature>
<dbReference type="GO" id="GO:0042060">
    <property type="term" value="P:wound healing"/>
    <property type="evidence" value="ECO:0007669"/>
    <property type="project" value="TreeGrafter"/>
</dbReference>
<dbReference type="GO" id="GO:1990254">
    <property type="term" value="F:keratin filament binding"/>
    <property type="evidence" value="ECO:0007669"/>
    <property type="project" value="TreeGrafter"/>
</dbReference>
<keyword evidence="4" id="KW-0677">Repeat</keyword>
<evidence type="ECO:0000313" key="8">
    <source>
        <dbReference type="Proteomes" id="UP000628412"/>
    </source>
</evidence>
<evidence type="ECO:0000256" key="1">
    <source>
        <dbReference type="ARBA" id="ARBA00004282"/>
    </source>
</evidence>
<dbReference type="FunFam" id="3.90.1290.10:FF:000001">
    <property type="entry name" value="Plectin a"/>
    <property type="match status" value="5"/>
</dbReference>
<protein>
    <submittedName>
        <fullName evidence="7">PLEC protein</fullName>
    </submittedName>
</protein>
<accession>A0A850XYQ9</accession>
<dbReference type="GO" id="GO:0045095">
    <property type="term" value="C:keratin filament"/>
    <property type="evidence" value="ECO:0007669"/>
    <property type="project" value="TreeGrafter"/>
</dbReference>
<dbReference type="GO" id="GO:0070161">
    <property type="term" value="C:anchoring junction"/>
    <property type="evidence" value="ECO:0007669"/>
    <property type="project" value="UniProtKB-SubCell"/>
</dbReference>
<dbReference type="SUPFAM" id="SSF75399">
    <property type="entry name" value="Plakin repeat"/>
    <property type="match status" value="5"/>
</dbReference>
<sequence>TFEGLREQVTADQLLSSEIINKDLFKKLKEGETSAKEVFGMDTVRKYLQGTGSIAGLLLPDSQEKISIYQAKRKGLLRPGTSLILLEAQAATGFVIDPAANKRYSVDEALRANVIGPDVYDKLMSAEKSVTGYRDPYSGAKISLFQAMQKDLIVRDHGIRLLEAQIATGGIIDPVHSHRIPVEVAYKRGYFDKKMNLILSDPSDDTKGFFDPNTHENLTYLQLKEKCITEPSTGLCLLPLNSRKRQFVDEATRQVFRSSWLPVRFGRLRGEKVSVWDLLNSEGVSLWELLHSGYFTEEQRSDFVERFRSEELSLEQLVALVLRLVGEMEMKARTQISLEGLRGSVPVVWLLDTGIISQKTFEELAQGLRTPEEVAAMESVERYLKGMGSIAGVFIEASKQKMSFYDAMKNNLLHPGAALRLLEAQAATGYLSDPATNRRLSIRDAVRAAVVGEELTEKLLLAERAVTGYTDPYTGSSISLCQALRKELVPLAEAVPLLEAQLATGGVVDPVHHLHLPLQAACRYGFYDEDLNQTLSQLDDCTKVFFDPNTKENVTYQQLKDRCIREAESGLWLLPLSENAMFCVDEQTMKVLKSVTVCVNVGRFKGQTVSVWDLLNSEYFSDSKRRELVQKYKDEKAEVLQEITTSITTIIQETEAQGKKFAFKGLRKRVSASDLFQSQLIDKKTLDELNQGKKTVKEVTEMESVRRYLEGSNFIAGVLIQPSHEKMSIYQAMWKGILRPGTALVLLEAQAATGYIIDPEKNKKFSVEEALEVGLIGGEIFEKLLCAERAVTGYTDPYTKAPMSLFEAMNQGLIVKSHGIRLLEAQIATGGIIDPVHSHRVPVEVAYKRGYFDQEMNQILSDPSDDTKGFFDPNTHENLTYMQLLERCVQDPETGLYMLQVVKEGGKYFYIDESTKQALRSKPLQVKVGKFKDQTVSVWEVLCSHYISEQKRKELVMQYKSKTLMLEDLISLILKIIEDTERRGEGLKVRGLRGEVSVSELFNSEIIDKKTLDQLQDGSLTLASLTKRDTVQRYLDGTGCIAGILLPLRKEMMSIYQALKKGLLTEQCALGLLEAQAATGFLLDPIKNQKLSVDEAVSSGLVGSELREQLLSAEKAVTGYTDPQTGGKTSLFQAVKQKIIVRDHGIRLLEAQIATGGIIDPVHGHRLPVEVAYRRGHLDEDMFLLLSDPDHGSKGFIDPNTHEKISYSQLLQRCAKDRESGLYLLQIIREKEEGRSDVWFQGIRQQITASELLSAQIITEETIEKLQEGKKTAQEIAQTESVRRYLEGTGSIAGVLVPSKADPGKMEKMSIYQAMWKGILRQGTALVLLEAQAATGFLVDPVKNQKLSVDEAVSCGLVGSELKNKLLSAERAVTGYTHPYTGQKMSLFQAMKQELIVRDH</sequence>
<proteinExistence type="inferred from homology"/>
<reference evidence="7" key="1">
    <citation type="submission" date="2019-10" db="EMBL/GenBank/DDBJ databases">
        <title>Bird 10,000 Genomes (B10K) Project - Family phase.</title>
        <authorList>
            <person name="Zhang G."/>
        </authorList>
    </citation>
    <scope>NUCLEOTIDE SEQUENCE</scope>
    <source>
        <strain evidence="7">B10K-DU-002-10</strain>
        <tissue evidence="7">Muscle</tissue>
    </source>
</reference>
<keyword evidence="8" id="KW-1185">Reference proteome</keyword>
<organism evidence="7 8">
    <name type="scientific">Aegithalos caudatus</name>
    <name type="common">Long-tailed tit</name>
    <name type="synonym">Acredula caudata</name>
    <dbReference type="NCBI Taxonomy" id="73327"/>
    <lineage>
        <taxon>Eukaryota</taxon>
        <taxon>Metazoa</taxon>
        <taxon>Chordata</taxon>
        <taxon>Craniata</taxon>
        <taxon>Vertebrata</taxon>
        <taxon>Euteleostomi</taxon>
        <taxon>Archelosauria</taxon>
        <taxon>Archosauria</taxon>
        <taxon>Dinosauria</taxon>
        <taxon>Saurischia</taxon>
        <taxon>Theropoda</taxon>
        <taxon>Coelurosauria</taxon>
        <taxon>Aves</taxon>
        <taxon>Neognathae</taxon>
        <taxon>Neoaves</taxon>
        <taxon>Telluraves</taxon>
        <taxon>Australaves</taxon>
        <taxon>Passeriformes</taxon>
        <taxon>Sylvioidea</taxon>
        <taxon>Aegithalidae</taxon>
        <taxon>Aegithalos</taxon>
    </lineage>
</organism>
<gene>
    <name evidence="7" type="primary">Plec_0</name>
    <name evidence="7" type="ORF">AEGCAU_R13929</name>
</gene>
<name>A0A850XYQ9_AEGCA</name>
<comment type="similarity">
    <text evidence="2">Belongs to the plakin or cytolinker family.</text>
</comment>
<keyword evidence="6" id="KW-0175">Coiled coil</keyword>
<dbReference type="GO" id="GO:0005198">
    <property type="term" value="F:structural molecule activity"/>
    <property type="evidence" value="ECO:0007669"/>
    <property type="project" value="TreeGrafter"/>
</dbReference>
<keyword evidence="5" id="KW-0965">Cell junction</keyword>
<dbReference type="EMBL" id="WEIU01007554">
    <property type="protein sequence ID" value="NWH87161.1"/>
    <property type="molecule type" value="Genomic_DNA"/>
</dbReference>
<dbReference type="GO" id="GO:0016020">
    <property type="term" value="C:membrane"/>
    <property type="evidence" value="ECO:0007669"/>
    <property type="project" value="TreeGrafter"/>
</dbReference>
<dbReference type="GO" id="GO:0045110">
    <property type="term" value="P:intermediate filament bundle assembly"/>
    <property type="evidence" value="ECO:0007669"/>
    <property type="project" value="TreeGrafter"/>
</dbReference>
<dbReference type="PANTHER" id="PTHR23169:SF21">
    <property type="entry name" value="EPIPLAKIN"/>
    <property type="match status" value="1"/>
</dbReference>
<comment type="subcellular location">
    <subcellularLocation>
        <location evidence="1">Cell junction</location>
    </subcellularLocation>
</comment>
<dbReference type="SMART" id="SM00250">
    <property type="entry name" value="PLEC"/>
    <property type="match status" value="23"/>
</dbReference>